<dbReference type="Pfam" id="PF02575">
    <property type="entry name" value="YbaB_DNA_bd"/>
    <property type="match status" value="1"/>
</dbReference>
<dbReference type="RefSeq" id="WP_181043886.1">
    <property type="nucleotide sequence ID" value="NZ_CP154825.1"/>
</dbReference>
<keyword evidence="3" id="KW-1185">Reference proteome</keyword>
<dbReference type="InterPro" id="IPR036894">
    <property type="entry name" value="YbaB-like_sf"/>
</dbReference>
<dbReference type="AlphaFoldDB" id="A0A2S6GDA4"/>
<keyword evidence="2" id="KW-0238">DNA-binding</keyword>
<evidence type="ECO:0000313" key="2">
    <source>
        <dbReference type="EMBL" id="PPK63225.1"/>
    </source>
</evidence>
<dbReference type="Proteomes" id="UP000239203">
    <property type="component" value="Unassembled WGS sequence"/>
</dbReference>
<gene>
    <name evidence="2" type="ORF">CLV40_13017</name>
</gene>
<dbReference type="Gene3D" id="3.30.1310.10">
    <property type="entry name" value="Nucleoid-associated protein YbaB-like domain"/>
    <property type="match status" value="1"/>
</dbReference>
<feature type="compositionally biased region" description="Pro residues" evidence="1">
    <location>
        <begin position="139"/>
        <end position="150"/>
    </location>
</feature>
<feature type="region of interest" description="Disordered" evidence="1">
    <location>
        <begin position="106"/>
        <end position="167"/>
    </location>
</feature>
<evidence type="ECO:0000256" key="1">
    <source>
        <dbReference type="SAM" id="MobiDB-lite"/>
    </source>
</evidence>
<dbReference type="EMBL" id="PTIX01000030">
    <property type="protein sequence ID" value="PPK63225.1"/>
    <property type="molecule type" value="Genomic_DNA"/>
</dbReference>
<proteinExistence type="predicted"/>
<dbReference type="InterPro" id="IPR004401">
    <property type="entry name" value="YbaB/EbfC"/>
</dbReference>
<protein>
    <submittedName>
        <fullName evidence="2">YbaB/EbfC DNA-binding family protein</fullName>
    </submittedName>
</protein>
<dbReference type="SUPFAM" id="SSF82607">
    <property type="entry name" value="YbaB-like"/>
    <property type="match status" value="1"/>
</dbReference>
<sequence length="167" mass="17663">MKTPDEWLRDFEDKIADARAKADAIGEGMAHASATASSPDGAVTVTVAPNGALTDVRLTAAAMTRQPAQLAAEITATARKAQRTAGERVAEAFGAAAGGAGAETYRLITQYLPPPEDDEPEERRYAPGAVEDPDEPAPPRRPAPPAPPRPVADEPDDDYGDESIYRR</sequence>
<name>A0A2S6GDA4_9PSEU</name>
<reference evidence="2 3" key="1">
    <citation type="submission" date="2018-02" db="EMBL/GenBank/DDBJ databases">
        <title>Genomic Encyclopedia of Archaeal and Bacterial Type Strains, Phase II (KMG-II): from individual species to whole genera.</title>
        <authorList>
            <person name="Goeker M."/>
        </authorList>
    </citation>
    <scope>NUCLEOTIDE SEQUENCE [LARGE SCALE GENOMIC DNA]</scope>
    <source>
        <strain evidence="2 3">YU 961-1</strain>
    </source>
</reference>
<comment type="caution">
    <text evidence="2">The sequence shown here is derived from an EMBL/GenBank/DDBJ whole genome shotgun (WGS) entry which is preliminary data.</text>
</comment>
<evidence type="ECO:0000313" key="3">
    <source>
        <dbReference type="Proteomes" id="UP000239203"/>
    </source>
</evidence>
<accession>A0A2S6GDA4</accession>
<organism evidence="2 3">
    <name type="scientific">Actinokineospora auranticolor</name>
    <dbReference type="NCBI Taxonomy" id="155976"/>
    <lineage>
        <taxon>Bacteria</taxon>
        <taxon>Bacillati</taxon>
        <taxon>Actinomycetota</taxon>
        <taxon>Actinomycetes</taxon>
        <taxon>Pseudonocardiales</taxon>
        <taxon>Pseudonocardiaceae</taxon>
        <taxon>Actinokineospora</taxon>
    </lineage>
</organism>
<dbReference type="GO" id="GO:0003677">
    <property type="term" value="F:DNA binding"/>
    <property type="evidence" value="ECO:0007669"/>
    <property type="project" value="UniProtKB-KW"/>
</dbReference>